<feature type="binding site" evidence="6">
    <location>
        <position position="97"/>
    </location>
    <ligand>
        <name>S-adenosyl-L-methionine</name>
        <dbReference type="ChEBI" id="CHEBI:59789"/>
    </ligand>
</feature>
<dbReference type="PROSITE" id="PS51689">
    <property type="entry name" value="SAM_RNA_A_N6_MT"/>
    <property type="match status" value="1"/>
</dbReference>
<dbReference type="FunFam" id="1.10.8.100:FF:000001">
    <property type="entry name" value="Ribosomal RNA small subunit methyltransferase A"/>
    <property type="match status" value="1"/>
</dbReference>
<dbReference type="KEGG" id="smo:SELMODRAFT_185793"/>
<dbReference type="STRING" id="88036.D8T632"/>
<evidence type="ECO:0000256" key="2">
    <source>
        <dbReference type="ARBA" id="ARBA00022603"/>
    </source>
</evidence>
<dbReference type="eggNOG" id="KOG0820">
    <property type="taxonomic scope" value="Eukaryota"/>
</dbReference>
<feature type="binding site" evidence="6">
    <location>
        <position position="173"/>
    </location>
    <ligand>
        <name>S-adenosyl-L-methionine</name>
        <dbReference type="ChEBI" id="CHEBI:59789"/>
    </ligand>
</feature>
<comment type="similarity">
    <text evidence="6 7">Belongs to the class I-like SAM-binding methyltransferase superfamily. rRNA adenine N(6)-methyltransferase family.</text>
</comment>
<keyword evidence="2 6" id="KW-0489">Methyltransferase</keyword>
<dbReference type="EC" id="2.1.1.-" evidence="7"/>
<dbReference type="InterPro" id="IPR011530">
    <property type="entry name" value="rRNA_adenine_dimethylase"/>
</dbReference>
<accession>D8T632</accession>
<keyword evidence="5 6" id="KW-0694">RNA-binding</keyword>
<dbReference type="InterPro" id="IPR001737">
    <property type="entry name" value="KsgA/Erm"/>
</dbReference>
<dbReference type="SUPFAM" id="SSF53335">
    <property type="entry name" value="S-adenosyl-L-methionine-dependent methyltransferases"/>
    <property type="match status" value="1"/>
</dbReference>
<name>D8T632_SELML</name>
<dbReference type="GO" id="GO:0031167">
    <property type="term" value="P:rRNA methylation"/>
    <property type="evidence" value="ECO:0000318"/>
    <property type="project" value="GO_Central"/>
</dbReference>
<dbReference type="HOGENOM" id="CLU_041220_6_0_1"/>
<dbReference type="PROSITE" id="PS01131">
    <property type="entry name" value="RRNA_A_DIMETH"/>
    <property type="match status" value="1"/>
</dbReference>
<dbReference type="GO" id="GO:0000179">
    <property type="term" value="F:rRNA (adenine-N6,N6-)-dimethyltransferase activity"/>
    <property type="evidence" value="ECO:0000318"/>
    <property type="project" value="GO_Central"/>
</dbReference>
<dbReference type="NCBIfam" id="TIGR00755">
    <property type="entry name" value="ksgA"/>
    <property type="match status" value="1"/>
</dbReference>
<evidence type="ECO:0000256" key="1">
    <source>
        <dbReference type="ARBA" id="ARBA00022552"/>
    </source>
</evidence>
<dbReference type="InterPro" id="IPR020598">
    <property type="entry name" value="rRNA_Ade_methylase_Trfase_N"/>
</dbReference>
<dbReference type="CDD" id="cd02440">
    <property type="entry name" value="AdoMet_MTases"/>
    <property type="match status" value="1"/>
</dbReference>
<dbReference type="GO" id="GO:0003723">
    <property type="term" value="F:RNA binding"/>
    <property type="evidence" value="ECO:0007669"/>
    <property type="project" value="UniProtKB-UniRule"/>
</dbReference>
<proteinExistence type="inferred from homology"/>
<dbReference type="InterPro" id="IPR020596">
    <property type="entry name" value="rRNA_Ade_Mease_Trfase_CS"/>
</dbReference>
<evidence type="ECO:0000313" key="10">
    <source>
        <dbReference type="Proteomes" id="UP000001514"/>
    </source>
</evidence>
<keyword evidence="1 7" id="KW-0698">rRNA processing</keyword>
<feature type="binding site" evidence="6">
    <location>
        <position position="72"/>
    </location>
    <ligand>
        <name>S-adenosyl-L-methionine</name>
        <dbReference type="ChEBI" id="CHEBI:59789"/>
    </ligand>
</feature>
<dbReference type="Pfam" id="PF00398">
    <property type="entry name" value="RrnaAD"/>
    <property type="match status" value="1"/>
</dbReference>
<keyword evidence="3 6" id="KW-0808">Transferase</keyword>
<evidence type="ECO:0000256" key="4">
    <source>
        <dbReference type="ARBA" id="ARBA00022691"/>
    </source>
</evidence>
<keyword evidence="10" id="KW-1185">Reference proteome</keyword>
<feature type="binding site" evidence="6">
    <location>
        <position position="118"/>
    </location>
    <ligand>
        <name>S-adenosyl-L-methionine</name>
        <dbReference type="ChEBI" id="CHEBI:59789"/>
    </ligand>
</feature>
<evidence type="ECO:0000313" key="9">
    <source>
        <dbReference type="EMBL" id="EFJ07836.1"/>
    </source>
</evidence>
<dbReference type="AlphaFoldDB" id="D8T632"/>
<dbReference type="InParanoid" id="D8T632"/>
<dbReference type="SMART" id="SM00650">
    <property type="entry name" value="rADc"/>
    <property type="match status" value="1"/>
</dbReference>
<evidence type="ECO:0000256" key="6">
    <source>
        <dbReference type="PROSITE-ProRule" id="PRU01026"/>
    </source>
</evidence>
<dbReference type="EMBL" id="GL377679">
    <property type="protein sequence ID" value="EFJ07836.1"/>
    <property type="molecule type" value="Genomic_DNA"/>
</dbReference>
<evidence type="ECO:0000259" key="8">
    <source>
        <dbReference type="SMART" id="SM00650"/>
    </source>
</evidence>
<dbReference type="FunCoup" id="D8T632">
    <property type="interactions" value="744"/>
</dbReference>
<evidence type="ECO:0000256" key="3">
    <source>
        <dbReference type="ARBA" id="ARBA00022679"/>
    </source>
</evidence>
<reference evidence="9 10" key="1">
    <citation type="journal article" date="2011" name="Science">
        <title>The Selaginella genome identifies genetic changes associated with the evolution of vascular plants.</title>
        <authorList>
            <person name="Banks J.A."/>
            <person name="Nishiyama T."/>
            <person name="Hasebe M."/>
            <person name="Bowman J.L."/>
            <person name="Gribskov M."/>
            <person name="dePamphilis C."/>
            <person name="Albert V.A."/>
            <person name="Aono N."/>
            <person name="Aoyama T."/>
            <person name="Ambrose B.A."/>
            <person name="Ashton N.W."/>
            <person name="Axtell M.J."/>
            <person name="Barker E."/>
            <person name="Barker M.S."/>
            <person name="Bennetzen J.L."/>
            <person name="Bonawitz N.D."/>
            <person name="Chapple C."/>
            <person name="Cheng C."/>
            <person name="Correa L.G."/>
            <person name="Dacre M."/>
            <person name="DeBarry J."/>
            <person name="Dreyer I."/>
            <person name="Elias M."/>
            <person name="Engstrom E.M."/>
            <person name="Estelle M."/>
            <person name="Feng L."/>
            <person name="Finet C."/>
            <person name="Floyd S.K."/>
            <person name="Frommer W.B."/>
            <person name="Fujita T."/>
            <person name="Gramzow L."/>
            <person name="Gutensohn M."/>
            <person name="Harholt J."/>
            <person name="Hattori M."/>
            <person name="Heyl A."/>
            <person name="Hirai T."/>
            <person name="Hiwatashi Y."/>
            <person name="Ishikawa M."/>
            <person name="Iwata M."/>
            <person name="Karol K.G."/>
            <person name="Koehler B."/>
            <person name="Kolukisaoglu U."/>
            <person name="Kubo M."/>
            <person name="Kurata T."/>
            <person name="Lalonde S."/>
            <person name="Li K."/>
            <person name="Li Y."/>
            <person name="Litt A."/>
            <person name="Lyons E."/>
            <person name="Manning G."/>
            <person name="Maruyama T."/>
            <person name="Michael T.P."/>
            <person name="Mikami K."/>
            <person name="Miyazaki S."/>
            <person name="Morinaga S."/>
            <person name="Murata T."/>
            <person name="Mueller-Roeber B."/>
            <person name="Nelson D.R."/>
            <person name="Obara M."/>
            <person name="Oguri Y."/>
            <person name="Olmstead R.G."/>
            <person name="Onodera N."/>
            <person name="Petersen B.L."/>
            <person name="Pils B."/>
            <person name="Prigge M."/>
            <person name="Rensing S.A."/>
            <person name="Riano-Pachon D.M."/>
            <person name="Roberts A.W."/>
            <person name="Sato Y."/>
            <person name="Scheller H.V."/>
            <person name="Schulz B."/>
            <person name="Schulz C."/>
            <person name="Shakirov E.V."/>
            <person name="Shibagaki N."/>
            <person name="Shinohara N."/>
            <person name="Shippen D.E."/>
            <person name="Soerensen I."/>
            <person name="Sotooka R."/>
            <person name="Sugimoto N."/>
            <person name="Sugita M."/>
            <person name="Sumikawa N."/>
            <person name="Tanurdzic M."/>
            <person name="Theissen G."/>
            <person name="Ulvskov P."/>
            <person name="Wakazuki S."/>
            <person name="Weng J.K."/>
            <person name="Willats W.W."/>
            <person name="Wipf D."/>
            <person name="Wolf P.G."/>
            <person name="Yang L."/>
            <person name="Zimmer A.D."/>
            <person name="Zhu Q."/>
            <person name="Mitros T."/>
            <person name="Hellsten U."/>
            <person name="Loque D."/>
            <person name="Otillar R."/>
            <person name="Salamov A."/>
            <person name="Schmutz J."/>
            <person name="Shapiro H."/>
            <person name="Lindquist E."/>
            <person name="Lucas S."/>
            <person name="Rokhsar D."/>
            <person name="Grigoriev I.V."/>
        </authorList>
    </citation>
    <scope>NUCLEOTIDE SEQUENCE [LARGE SCALE GENOMIC DNA]</scope>
</reference>
<dbReference type="InterPro" id="IPR029063">
    <property type="entry name" value="SAM-dependent_MTases_sf"/>
</dbReference>
<dbReference type="Proteomes" id="UP000001514">
    <property type="component" value="Unassembled WGS sequence"/>
</dbReference>
<feature type="binding site" evidence="6">
    <location>
        <position position="144"/>
    </location>
    <ligand>
        <name>S-adenosyl-L-methionine</name>
        <dbReference type="ChEBI" id="CHEBI:59789"/>
    </ligand>
</feature>
<organism evidence="10">
    <name type="scientific">Selaginella moellendorffii</name>
    <name type="common">Spikemoss</name>
    <dbReference type="NCBI Taxonomy" id="88036"/>
    <lineage>
        <taxon>Eukaryota</taxon>
        <taxon>Viridiplantae</taxon>
        <taxon>Streptophyta</taxon>
        <taxon>Embryophyta</taxon>
        <taxon>Tracheophyta</taxon>
        <taxon>Lycopodiopsida</taxon>
        <taxon>Selaginellales</taxon>
        <taxon>Selaginellaceae</taxon>
        <taxon>Selaginella</taxon>
    </lineage>
</organism>
<protein>
    <recommendedName>
        <fullName evidence="7">rRNA adenine N(6)-methyltransferase</fullName>
        <ecNumber evidence="7">2.1.1.-</ecNumber>
    </recommendedName>
</protein>
<evidence type="ECO:0000256" key="7">
    <source>
        <dbReference type="RuleBase" id="RU362106"/>
    </source>
</evidence>
<dbReference type="Gene3D" id="1.10.8.100">
    <property type="entry name" value="Ribosomal RNA adenine dimethylase-like, domain 2"/>
    <property type="match status" value="1"/>
</dbReference>
<dbReference type="OMA" id="THEHMRK"/>
<dbReference type="PANTHER" id="PTHR11727">
    <property type="entry name" value="DIMETHYLADENOSINE TRANSFERASE"/>
    <property type="match status" value="1"/>
</dbReference>
<sequence length="344" mass="38297">MIRSHGAIALASFASKCDELVPCRGAKCSISCGATSSSSSSSSNSSENYRRTLEALKSKNRRPKRWLGQNYMVNSNINDEIVRAAEIQPGDLVLEIGPGTGALTDSLLCAGAYVIAVEKDPDMVSLVSERFKDNPRVKVLFQDDILKWHIRLHLSNWMETIKSPSKLVKVVSNLPFNITTDVVKKLLPMGDLFSNVVLLLQDEAAARFIDDSPKGDEYRPISIFIRFFSEMEYKFKVDRLNFFPPPPVNGAVVSFSLKDSSQYPEVKSVKRFFTLVNSAFTGKRKMLRTSLRHLYSSSEVENALCSIGVVETARPHQLSFSQFVNLHNTLAAQSVTEMDKMGNA</sequence>
<dbReference type="PANTHER" id="PTHR11727:SF27">
    <property type="entry name" value="RIBOSOMAL RNA SMALL SUBUNIT METHYLTRANSFERASE, CHLOROPLASTIC"/>
    <property type="match status" value="1"/>
</dbReference>
<dbReference type="Gene3D" id="3.40.50.150">
    <property type="entry name" value="Vaccinia Virus protein VP39"/>
    <property type="match status" value="1"/>
</dbReference>
<dbReference type="InterPro" id="IPR023165">
    <property type="entry name" value="rRNA_Ade_diMease-like_C"/>
</dbReference>
<feature type="domain" description="Ribosomal RNA adenine methylase transferase N-terminal" evidence="8">
    <location>
        <begin position="77"/>
        <end position="259"/>
    </location>
</feature>
<keyword evidence="4 6" id="KW-0949">S-adenosyl-L-methionine</keyword>
<gene>
    <name evidence="9" type="ORF">SELMODRAFT_185793</name>
</gene>
<evidence type="ECO:0000256" key="5">
    <source>
        <dbReference type="ARBA" id="ARBA00022884"/>
    </source>
</evidence>
<dbReference type="Gramene" id="EFJ07836">
    <property type="protein sequence ID" value="EFJ07836"/>
    <property type="gene ID" value="SELMODRAFT_185793"/>
</dbReference>
<feature type="binding site" evidence="6">
    <location>
        <position position="70"/>
    </location>
    <ligand>
        <name>S-adenosyl-L-methionine</name>
        <dbReference type="ChEBI" id="CHEBI:59789"/>
    </ligand>
</feature>